<sequence>MHTPLIKAALLCAAALCSATTQAKVEVEAAQHKTLGAVLAAKISEDIAPGDYEALLKGLRANPGKFARKIVLLDNIGGSAPEAMRMGRLLRETGFDALVPSSGICQGSCIYLLAAGHKKTVRGYVGLHRPPFPSGDSARAQAAHQGQRYSPTAYFREMNIPNRLAEEMQRIAPHNMRVLSSQELAGYGLN</sequence>
<feature type="chain" id="PRO_5001996168" evidence="1">
    <location>
        <begin position="24"/>
        <end position="190"/>
    </location>
</feature>
<proteinExistence type="predicted"/>
<dbReference type="OrthoDB" id="6987066at2"/>
<gene>
    <name evidence="2" type="ORF">TMS3_0113635</name>
</gene>
<keyword evidence="1" id="KW-0732">Signal</keyword>
<feature type="signal peptide" evidence="1">
    <location>
        <begin position="1"/>
        <end position="23"/>
    </location>
</feature>
<dbReference type="InterPro" id="IPR029045">
    <property type="entry name" value="ClpP/crotonase-like_dom_sf"/>
</dbReference>
<dbReference type="SUPFAM" id="SSF52096">
    <property type="entry name" value="ClpP/crotonase"/>
    <property type="match status" value="1"/>
</dbReference>
<keyword evidence="3" id="KW-1185">Reference proteome</keyword>
<evidence type="ECO:0000313" key="3">
    <source>
        <dbReference type="Proteomes" id="UP000030063"/>
    </source>
</evidence>
<dbReference type="AlphaFoldDB" id="A0A0A1YKJ0"/>
<evidence type="ECO:0000256" key="1">
    <source>
        <dbReference type="SAM" id="SignalP"/>
    </source>
</evidence>
<name>A0A0A1YKJ0_9PSED</name>
<protein>
    <submittedName>
        <fullName evidence="2">Periplasmic-like protein</fullName>
    </submittedName>
</protein>
<comment type="caution">
    <text evidence="2">The sequence shown here is derived from an EMBL/GenBank/DDBJ whole genome shotgun (WGS) entry which is preliminary data.</text>
</comment>
<dbReference type="STRING" id="1395571.TMS3_0113635"/>
<evidence type="ECO:0000313" key="2">
    <source>
        <dbReference type="EMBL" id="KFX69463.1"/>
    </source>
</evidence>
<reference evidence="2 3" key="1">
    <citation type="journal article" date="2014" name="Genome Announc.">
        <title>Draft Genome Sequence of Petroleum Oil-Degrading Marine Bacterium Pseudomonas taeanensis Strain MS-3, Isolated from a Crude Oil-Contaminated Seashore.</title>
        <authorList>
            <person name="Lee S.Y."/>
            <person name="Kim S.H."/>
            <person name="Lee D.G."/>
            <person name="Shin S."/>
            <person name="Yun S.H."/>
            <person name="Choi C.W."/>
            <person name="Chung Y.H."/>
            <person name="Choi J.S."/>
            <person name="Kahng H.Y."/>
            <person name="Kim S.I."/>
        </authorList>
    </citation>
    <scope>NUCLEOTIDE SEQUENCE [LARGE SCALE GENOMIC DNA]</scope>
    <source>
        <strain evidence="2 3">MS-3</strain>
    </source>
</reference>
<dbReference type="EMBL" id="AWSQ01000003">
    <property type="protein sequence ID" value="KFX69463.1"/>
    <property type="molecule type" value="Genomic_DNA"/>
</dbReference>
<dbReference type="Proteomes" id="UP000030063">
    <property type="component" value="Unassembled WGS sequence"/>
</dbReference>
<dbReference type="eggNOG" id="COG3904">
    <property type="taxonomic scope" value="Bacteria"/>
</dbReference>
<dbReference type="RefSeq" id="WP_025165769.1">
    <property type="nucleotide sequence ID" value="NZ_AWSQ01000003.1"/>
</dbReference>
<accession>A0A0A1YKJ0</accession>
<organism evidence="2 3">
    <name type="scientific">Pseudomonas taeanensis MS-3</name>
    <dbReference type="NCBI Taxonomy" id="1395571"/>
    <lineage>
        <taxon>Bacteria</taxon>
        <taxon>Pseudomonadati</taxon>
        <taxon>Pseudomonadota</taxon>
        <taxon>Gammaproteobacteria</taxon>
        <taxon>Pseudomonadales</taxon>
        <taxon>Pseudomonadaceae</taxon>
        <taxon>Pseudomonas</taxon>
    </lineage>
</organism>